<evidence type="ECO:0000256" key="3">
    <source>
        <dbReference type="ARBA" id="ARBA00022989"/>
    </source>
</evidence>
<dbReference type="InterPro" id="IPR011527">
    <property type="entry name" value="ABC1_TM_dom"/>
</dbReference>
<accession>A0A392PZR5</accession>
<dbReference type="PANTHER" id="PTHR24221">
    <property type="entry name" value="ATP-BINDING CASSETTE SUB-FAMILY B"/>
    <property type="match status" value="1"/>
</dbReference>
<proteinExistence type="predicted"/>
<organism evidence="7 8">
    <name type="scientific">Trifolium medium</name>
    <dbReference type="NCBI Taxonomy" id="97028"/>
    <lineage>
        <taxon>Eukaryota</taxon>
        <taxon>Viridiplantae</taxon>
        <taxon>Streptophyta</taxon>
        <taxon>Embryophyta</taxon>
        <taxon>Tracheophyta</taxon>
        <taxon>Spermatophyta</taxon>
        <taxon>Magnoliopsida</taxon>
        <taxon>eudicotyledons</taxon>
        <taxon>Gunneridae</taxon>
        <taxon>Pentapetalae</taxon>
        <taxon>rosids</taxon>
        <taxon>fabids</taxon>
        <taxon>Fabales</taxon>
        <taxon>Fabaceae</taxon>
        <taxon>Papilionoideae</taxon>
        <taxon>50 kb inversion clade</taxon>
        <taxon>NPAAA clade</taxon>
        <taxon>Hologalegina</taxon>
        <taxon>IRL clade</taxon>
        <taxon>Trifolieae</taxon>
        <taxon>Trifolium</taxon>
    </lineage>
</organism>
<feature type="non-terminal residue" evidence="7">
    <location>
        <position position="1"/>
    </location>
</feature>
<dbReference type="GO" id="GO:0140359">
    <property type="term" value="F:ABC-type transporter activity"/>
    <property type="evidence" value="ECO:0007669"/>
    <property type="project" value="InterPro"/>
</dbReference>
<keyword evidence="4 5" id="KW-0472">Membrane</keyword>
<dbReference type="EMBL" id="LXQA010101028">
    <property type="protein sequence ID" value="MCI16475.1"/>
    <property type="molecule type" value="Genomic_DNA"/>
</dbReference>
<comment type="subcellular location">
    <subcellularLocation>
        <location evidence="1">Membrane</location>
        <topology evidence="1">Multi-pass membrane protein</topology>
    </subcellularLocation>
</comment>
<reference evidence="7 8" key="1">
    <citation type="journal article" date="2018" name="Front. Plant Sci.">
        <title>Red Clover (Trifolium pratense) and Zigzag Clover (T. medium) - A Picture of Genomic Similarities and Differences.</title>
        <authorList>
            <person name="Dluhosova J."/>
            <person name="Istvanek J."/>
            <person name="Nedelnik J."/>
            <person name="Repkova J."/>
        </authorList>
    </citation>
    <scope>NUCLEOTIDE SEQUENCE [LARGE SCALE GENOMIC DNA]</scope>
    <source>
        <strain evidence="8">cv. 10/8</strain>
        <tissue evidence="7">Leaf</tissue>
    </source>
</reference>
<feature type="non-terminal residue" evidence="7">
    <location>
        <position position="144"/>
    </location>
</feature>
<dbReference type="PROSITE" id="PS50929">
    <property type="entry name" value="ABC_TM1F"/>
    <property type="match status" value="1"/>
</dbReference>
<dbReference type="InterPro" id="IPR039421">
    <property type="entry name" value="Type_1_exporter"/>
</dbReference>
<dbReference type="InterPro" id="IPR036640">
    <property type="entry name" value="ABC1_TM_sf"/>
</dbReference>
<dbReference type="GO" id="GO:0005524">
    <property type="term" value="F:ATP binding"/>
    <property type="evidence" value="ECO:0007669"/>
    <property type="project" value="InterPro"/>
</dbReference>
<comment type="caution">
    <text evidence="7">The sequence shown here is derived from an EMBL/GenBank/DDBJ whole genome shotgun (WGS) entry which is preliminary data.</text>
</comment>
<feature type="transmembrane region" description="Helical" evidence="5">
    <location>
        <begin position="70"/>
        <end position="97"/>
    </location>
</feature>
<dbReference type="Pfam" id="PF00664">
    <property type="entry name" value="ABC_membrane"/>
    <property type="match status" value="1"/>
</dbReference>
<dbReference type="Proteomes" id="UP000265520">
    <property type="component" value="Unassembled WGS sequence"/>
</dbReference>
<evidence type="ECO:0000256" key="2">
    <source>
        <dbReference type="ARBA" id="ARBA00022692"/>
    </source>
</evidence>
<keyword evidence="3 5" id="KW-1133">Transmembrane helix</keyword>
<protein>
    <submittedName>
        <fullName evidence="7">ABC transporter B family member 9-like</fullName>
    </submittedName>
</protein>
<dbReference type="GO" id="GO:0016020">
    <property type="term" value="C:membrane"/>
    <property type="evidence" value="ECO:0007669"/>
    <property type="project" value="UniProtKB-SubCell"/>
</dbReference>
<evidence type="ECO:0000256" key="5">
    <source>
        <dbReference type="SAM" id="Phobius"/>
    </source>
</evidence>
<keyword evidence="2 5" id="KW-0812">Transmembrane</keyword>
<evidence type="ECO:0000313" key="8">
    <source>
        <dbReference type="Proteomes" id="UP000265520"/>
    </source>
</evidence>
<dbReference type="Gene3D" id="1.20.1560.10">
    <property type="entry name" value="ABC transporter type 1, transmembrane domain"/>
    <property type="match status" value="1"/>
</dbReference>
<keyword evidence="8" id="KW-1185">Reference proteome</keyword>
<dbReference type="AlphaFoldDB" id="A0A392PZR5"/>
<feature type="domain" description="ABC transmembrane type-1" evidence="6">
    <location>
        <begin position="2"/>
        <end position="144"/>
    </location>
</feature>
<evidence type="ECO:0000313" key="7">
    <source>
        <dbReference type="EMBL" id="MCI16475.1"/>
    </source>
</evidence>
<name>A0A392PZR5_9FABA</name>
<dbReference type="SUPFAM" id="SSF90123">
    <property type="entry name" value="ABC transporter transmembrane region"/>
    <property type="match status" value="1"/>
</dbReference>
<evidence type="ECO:0000256" key="4">
    <source>
        <dbReference type="ARBA" id="ARBA00023136"/>
    </source>
</evidence>
<evidence type="ECO:0000256" key="1">
    <source>
        <dbReference type="ARBA" id="ARBA00004141"/>
    </source>
</evidence>
<sequence length="144" mass="15529">NYFFGIAGGKLIERIRSLTFEKIVHQEIRWFDDPANSSGAVGARLSTDASTVKSLVGDTLALIVQNISTITAGLIIAFTANWILAFIVLAVSPMVLMQGMVQMKFLKGFSADAKVMYEEASQVATDAVSSIRTVASFCAESKVM</sequence>
<evidence type="ECO:0000259" key="6">
    <source>
        <dbReference type="PROSITE" id="PS50929"/>
    </source>
</evidence>
<dbReference type="PANTHER" id="PTHR24221:SF604">
    <property type="entry name" value="ABC TRANSPORTER B FAMILY MEMBER 9"/>
    <property type="match status" value="1"/>
</dbReference>